<dbReference type="Proteomes" id="UP000326939">
    <property type="component" value="Chromosome 12"/>
</dbReference>
<dbReference type="PANTHER" id="PTHR11614">
    <property type="entry name" value="PHOSPHOLIPASE-RELATED"/>
    <property type="match status" value="1"/>
</dbReference>
<keyword evidence="2" id="KW-0812">Transmembrane</keyword>
<keyword evidence="2" id="KW-1133">Transmembrane helix</keyword>
<dbReference type="InterPro" id="IPR029058">
    <property type="entry name" value="AB_hydrolase_fold"/>
</dbReference>
<sequence>MASNAATPSSPSYLLTSGASGRITALFSVQTLKSLLMLINAFFLLLLAPFRARRRMVVAAAVAARGSSTSSLGDQKSKDGRLLRESSSGVHRTKLRVPATIVPWKSGGGGGGGVTAVVDPEVGGRRAIAIKRVLHDDDTNTVREFSLFVTARGDTLFTQLWTPVSAKIRFVYVPNGPFGTHFLLILLFDYYLTIPFFTNSGRYNDFARELNANGFKVYGMDWIGHGGSDGLHGYVHSLDYAVDDLKSFLDKILTENPGFPCFCFGHSTGAAIVLKAMIDPKVEASVSGVVLTSPAIRIQPSHPLVVMLAPVMSFFIPTFQLNTSNKKGMPVSRDPEALVAKYSDPLVYTGPVRVRTGYEILRTTAYLQKNLKRLRVPFFVLHGAADTVTDPDASQKLYEEASSTDKTIKLLEGFLHDLLFEPEREEIMEGIIDWLNCRV</sequence>
<dbReference type="Gene3D" id="3.40.50.1820">
    <property type="entry name" value="alpha/beta hydrolase"/>
    <property type="match status" value="1"/>
</dbReference>
<evidence type="ECO:0000313" key="4">
    <source>
        <dbReference type="EMBL" id="KAB5531738.1"/>
    </source>
</evidence>
<proteinExistence type="predicted"/>
<comment type="caution">
    <text evidence="4">The sequence shown here is derived from an EMBL/GenBank/DDBJ whole genome shotgun (WGS) entry which is preliminary data.</text>
</comment>
<protein>
    <recommendedName>
        <fullName evidence="3">Serine aminopeptidase S33 domain-containing protein</fullName>
    </recommendedName>
</protein>
<evidence type="ECO:0000313" key="5">
    <source>
        <dbReference type="Proteomes" id="UP000326939"/>
    </source>
</evidence>
<gene>
    <name evidence="4" type="ORF">DKX38_018408</name>
</gene>
<evidence type="ECO:0000256" key="2">
    <source>
        <dbReference type="SAM" id="Phobius"/>
    </source>
</evidence>
<accession>A0A5N5KNQ4</accession>
<dbReference type="Pfam" id="PF12146">
    <property type="entry name" value="Hydrolase_4"/>
    <property type="match status" value="1"/>
</dbReference>
<keyword evidence="5" id="KW-1185">Reference proteome</keyword>
<dbReference type="SUPFAM" id="SSF53474">
    <property type="entry name" value="alpha/beta-Hydrolases"/>
    <property type="match status" value="1"/>
</dbReference>
<dbReference type="AlphaFoldDB" id="A0A5N5KNQ4"/>
<evidence type="ECO:0000259" key="3">
    <source>
        <dbReference type="Pfam" id="PF12146"/>
    </source>
</evidence>
<evidence type="ECO:0000256" key="1">
    <source>
        <dbReference type="SAM" id="MobiDB-lite"/>
    </source>
</evidence>
<feature type="domain" description="Serine aminopeptidase S33" evidence="3">
    <location>
        <begin position="199"/>
        <end position="423"/>
    </location>
</feature>
<dbReference type="EMBL" id="VDCV01000012">
    <property type="protein sequence ID" value="KAB5531738.1"/>
    <property type="molecule type" value="Genomic_DNA"/>
</dbReference>
<keyword evidence="2" id="KW-0472">Membrane</keyword>
<feature type="region of interest" description="Disordered" evidence="1">
    <location>
        <begin position="69"/>
        <end position="90"/>
    </location>
</feature>
<feature type="transmembrane region" description="Helical" evidence="2">
    <location>
        <begin position="23"/>
        <end position="47"/>
    </location>
</feature>
<dbReference type="InterPro" id="IPR022742">
    <property type="entry name" value="Hydrolase_4"/>
</dbReference>
<reference evidence="5" key="1">
    <citation type="journal article" date="2019" name="Gigascience">
        <title>De novo genome assembly of the endangered Acer yangbiense, a plant species with extremely small populations endemic to Yunnan Province, China.</title>
        <authorList>
            <person name="Yang J."/>
            <person name="Wariss H.M."/>
            <person name="Tao L."/>
            <person name="Zhang R."/>
            <person name="Yun Q."/>
            <person name="Hollingsworth P."/>
            <person name="Dao Z."/>
            <person name="Luo G."/>
            <person name="Guo H."/>
            <person name="Ma Y."/>
            <person name="Sun W."/>
        </authorList>
    </citation>
    <scope>NUCLEOTIDE SEQUENCE [LARGE SCALE GENOMIC DNA]</scope>
    <source>
        <strain evidence="5">cv. br00</strain>
    </source>
</reference>
<name>A0A5N5KNQ4_9ROSI</name>
<feature type="compositionally biased region" description="Basic and acidic residues" evidence="1">
    <location>
        <begin position="75"/>
        <end position="84"/>
    </location>
</feature>
<dbReference type="InterPro" id="IPR051044">
    <property type="entry name" value="MAG_DAG_Lipase"/>
</dbReference>
<organism evidence="4 5">
    <name type="scientific">Salix brachista</name>
    <dbReference type="NCBI Taxonomy" id="2182728"/>
    <lineage>
        <taxon>Eukaryota</taxon>
        <taxon>Viridiplantae</taxon>
        <taxon>Streptophyta</taxon>
        <taxon>Embryophyta</taxon>
        <taxon>Tracheophyta</taxon>
        <taxon>Spermatophyta</taxon>
        <taxon>Magnoliopsida</taxon>
        <taxon>eudicotyledons</taxon>
        <taxon>Gunneridae</taxon>
        <taxon>Pentapetalae</taxon>
        <taxon>rosids</taxon>
        <taxon>fabids</taxon>
        <taxon>Malpighiales</taxon>
        <taxon>Salicaceae</taxon>
        <taxon>Saliceae</taxon>
        <taxon>Salix</taxon>
    </lineage>
</organism>